<protein>
    <recommendedName>
        <fullName evidence="3">HEAT repeat-containing protein</fullName>
    </recommendedName>
</protein>
<dbReference type="InterPro" id="IPR011989">
    <property type="entry name" value="ARM-like"/>
</dbReference>
<sequence>MAGRHWKLTPRQSIEQECRRRGRLDFVLACSRMLDGDDTDPGLIIALGGPPGMNLVERGLPEDLTYWLRVWAGRGLFWVWDDVAQQSVLDAADDVHWRVREWVAKIAGKHELVDAMPELHRLADDPVARVRTAATRAIIELA</sequence>
<gene>
    <name evidence="1" type="ORF">D7316_01085</name>
</gene>
<evidence type="ECO:0000313" key="2">
    <source>
        <dbReference type="Proteomes" id="UP000271469"/>
    </source>
</evidence>
<dbReference type="EMBL" id="CP033972">
    <property type="protein sequence ID" value="AZG44499.1"/>
    <property type="molecule type" value="Genomic_DNA"/>
</dbReference>
<dbReference type="InterPro" id="IPR021133">
    <property type="entry name" value="HEAT_type_2"/>
</dbReference>
<dbReference type="PROSITE" id="PS50077">
    <property type="entry name" value="HEAT_REPEAT"/>
    <property type="match status" value="1"/>
</dbReference>
<dbReference type="KEGG" id="gom:D7316_01085"/>
<organism evidence="1 2">
    <name type="scientific">Gordonia insulae</name>
    <dbReference type="NCBI Taxonomy" id="2420509"/>
    <lineage>
        <taxon>Bacteria</taxon>
        <taxon>Bacillati</taxon>
        <taxon>Actinomycetota</taxon>
        <taxon>Actinomycetes</taxon>
        <taxon>Mycobacteriales</taxon>
        <taxon>Gordoniaceae</taxon>
        <taxon>Gordonia</taxon>
    </lineage>
</organism>
<dbReference type="AlphaFoldDB" id="A0A3G8JJ44"/>
<dbReference type="RefSeq" id="WP_124707353.1">
    <property type="nucleotide sequence ID" value="NZ_CP033972.1"/>
</dbReference>
<dbReference type="OrthoDB" id="3386844at2"/>
<dbReference type="Proteomes" id="UP000271469">
    <property type="component" value="Chromosome"/>
</dbReference>
<dbReference type="Gene3D" id="1.25.10.10">
    <property type="entry name" value="Leucine-rich Repeat Variant"/>
    <property type="match status" value="1"/>
</dbReference>
<name>A0A3G8JJ44_9ACTN</name>
<keyword evidence="2" id="KW-1185">Reference proteome</keyword>
<evidence type="ECO:0008006" key="3">
    <source>
        <dbReference type="Google" id="ProtNLM"/>
    </source>
</evidence>
<dbReference type="SUPFAM" id="SSF48371">
    <property type="entry name" value="ARM repeat"/>
    <property type="match status" value="1"/>
</dbReference>
<evidence type="ECO:0000313" key="1">
    <source>
        <dbReference type="EMBL" id="AZG44499.1"/>
    </source>
</evidence>
<dbReference type="InterPro" id="IPR016024">
    <property type="entry name" value="ARM-type_fold"/>
</dbReference>
<reference evidence="1 2" key="1">
    <citation type="submission" date="2018-11" db="EMBL/GenBank/DDBJ databases">
        <title>Gordonia insulae sp. nov., isolated from an island soil.</title>
        <authorList>
            <person name="Kim Y.S."/>
            <person name="Kim S.B."/>
        </authorList>
    </citation>
    <scope>NUCLEOTIDE SEQUENCE [LARGE SCALE GENOMIC DNA]</scope>
    <source>
        <strain evidence="1 2">MMS17-SY073</strain>
    </source>
</reference>
<proteinExistence type="predicted"/>
<accession>A0A3G8JJ44</accession>